<organism evidence="1 2">
    <name type="scientific">Lasiodiplodia mahajangana</name>
    <dbReference type="NCBI Taxonomy" id="1108764"/>
    <lineage>
        <taxon>Eukaryota</taxon>
        <taxon>Fungi</taxon>
        <taxon>Dikarya</taxon>
        <taxon>Ascomycota</taxon>
        <taxon>Pezizomycotina</taxon>
        <taxon>Dothideomycetes</taxon>
        <taxon>Dothideomycetes incertae sedis</taxon>
        <taxon>Botryosphaeriales</taxon>
        <taxon>Botryosphaeriaceae</taxon>
        <taxon>Lasiodiplodia</taxon>
    </lineage>
</organism>
<evidence type="ECO:0000313" key="1">
    <source>
        <dbReference type="EMBL" id="KAJ8128731.1"/>
    </source>
</evidence>
<evidence type="ECO:0000313" key="2">
    <source>
        <dbReference type="Proteomes" id="UP001153332"/>
    </source>
</evidence>
<comment type="caution">
    <text evidence="1">The sequence shown here is derived from an EMBL/GenBank/DDBJ whole genome shotgun (WGS) entry which is preliminary data.</text>
</comment>
<keyword evidence="2" id="KW-1185">Reference proteome</keyword>
<proteinExistence type="predicted"/>
<dbReference type="Proteomes" id="UP001153332">
    <property type="component" value="Unassembled WGS sequence"/>
</dbReference>
<protein>
    <submittedName>
        <fullName evidence="1">Uncharacterized protein</fullName>
    </submittedName>
</protein>
<sequence length="420" mass="48298">MSLAQYFLLGNLLWELSERRLSNKYARQYRPFPLPSPDDRLFNSSDVSIIVPTVDWDGATFERAIKSWLANRPRELIVVTTASQLQQAQAFITSARITRANHGTKILVSAAPRANKREQMLEGVRHSSGKIITFVDDDVFWRPTTLPHLLAPFQELDIGLVGTQVDSDIPRERQNPDIITCWEVAALRNRSKRRAGNRAFYAADGSTNFTVSGATILLRAEIAQDPEFQREFAQETFLGVPQNSGDDSFITRWVLFHHLRESHQAMRWRLGIQITPEATVSTTLKTDSSFVHQMKRWLRTGLRYRLTCLLSEPGFRDFRRTTPYMARKMAEAMLNPILNLLWYVAFSQTLRRQPFIALLLALYYLYNQVTGMLAFAREFPYCRQKIWAAVIADKVPLVSDFYCWATLLVENWASRPSIDA</sequence>
<gene>
    <name evidence="1" type="ORF">O1611_g4903</name>
</gene>
<name>A0ACC2JMP5_9PEZI</name>
<dbReference type="EMBL" id="JAPUUL010000976">
    <property type="protein sequence ID" value="KAJ8128731.1"/>
    <property type="molecule type" value="Genomic_DNA"/>
</dbReference>
<reference evidence="1" key="1">
    <citation type="submission" date="2022-12" db="EMBL/GenBank/DDBJ databases">
        <title>Genome Sequence of Lasiodiplodia mahajangana.</title>
        <authorList>
            <person name="Buettner E."/>
        </authorList>
    </citation>
    <scope>NUCLEOTIDE SEQUENCE</scope>
    <source>
        <strain evidence="1">VT137</strain>
    </source>
</reference>
<accession>A0ACC2JMP5</accession>